<comment type="caution">
    <text evidence="1">The sequence shown here is derived from an EMBL/GenBank/DDBJ whole genome shotgun (WGS) entry which is preliminary data.</text>
</comment>
<protein>
    <submittedName>
        <fullName evidence="1">Uncharacterized protein</fullName>
    </submittedName>
</protein>
<gene>
    <name evidence="1" type="ORF">NM688_g2093</name>
</gene>
<keyword evidence="2" id="KW-1185">Reference proteome</keyword>
<accession>A0ACC1T9V3</accession>
<name>A0ACC1T9V3_9APHY</name>
<organism evidence="1 2">
    <name type="scientific">Phlebia brevispora</name>
    <dbReference type="NCBI Taxonomy" id="194682"/>
    <lineage>
        <taxon>Eukaryota</taxon>
        <taxon>Fungi</taxon>
        <taxon>Dikarya</taxon>
        <taxon>Basidiomycota</taxon>
        <taxon>Agaricomycotina</taxon>
        <taxon>Agaricomycetes</taxon>
        <taxon>Polyporales</taxon>
        <taxon>Meruliaceae</taxon>
        <taxon>Phlebia</taxon>
    </lineage>
</organism>
<proteinExistence type="predicted"/>
<dbReference type="EMBL" id="JANHOG010000252">
    <property type="protein sequence ID" value="KAJ3556319.1"/>
    <property type="molecule type" value="Genomic_DNA"/>
</dbReference>
<dbReference type="Proteomes" id="UP001148662">
    <property type="component" value="Unassembled WGS sequence"/>
</dbReference>
<sequence>MEAASPLLDIPHELAEHILKFCHVCDVSRVSQTCRNMHKLVYPDDDNYLWRELFLLYPFDDPRKRMIMPGEEVPDEMDWKGELQRRVLAERILLTDPASLEEQEEAVIRALSTMVHAVNIATRGPHGAESHNLTWVYNVLTKSPVLNDVSFKSEFSIIGQLQARLRCYLGLTHQTGESDASRQFLKELRTKSRCYTYDLRKYNRETYWGPYLVWKRHPSDDGELVVNWEHIEHIMNVIIMNIRDVPSEWEDIWPKWGLDATRLYSAPGSTRSRDPRDWAGVEGLWRRVVCFMDYRDLFAFNFSAFNDGPLNPAYFATDPRFSEAIRLMEYDIRLKGSSLVADRNAGSSGVDYEYSDPNYPTLYFQGTCRGLNNNSGSVEGSVRMFAPGVIRWNFVTAYEGSVNSWSAEGVQIGGLRSALGMAGVWSVALHEEVGDPAGPFWMWKAEEPVPRRLFNIPM</sequence>
<reference evidence="1" key="1">
    <citation type="submission" date="2022-07" db="EMBL/GenBank/DDBJ databases">
        <title>Genome Sequence of Phlebia brevispora.</title>
        <authorList>
            <person name="Buettner E."/>
        </authorList>
    </citation>
    <scope>NUCLEOTIDE SEQUENCE</scope>
    <source>
        <strain evidence="1">MPL23</strain>
    </source>
</reference>
<evidence type="ECO:0000313" key="2">
    <source>
        <dbReference type="Proteomes" id="UP001148662"/>
    </source>
</evidence>
<evidence type="ECO:0000313" key="1">
    <source>
        <dbReference type="EMBL" id="KAJ3556319.1"/>
    </source>
</evidence>